<dbReference type="PROSITE" id="PS51257">
    <property type="entry name" value="PROKAR_LIPOPROTEIN"/>
    <property type="match status" value="1"/>
</dbReference>
<organism evidence="2 3">
    <name type="scientific">Morganella morganii</name>
    <name type="common">Proteus morganii</name>
    <dbReference type="NCBI Taxonomy" id="582"/>
    <lineage>
        <taxon>Bacteria</taxon>
        <taxon>Pseudomonadati</taxon>
        <taxon>Pseudomonadota</taxon>
        <taxon>Gammaproteobacteria</taxon>
        <taxon>Enterobacterales</taxon>
        <taxon>Morganellaceae</taxon>
        <taxon>Morganella</taxon>
    </lineage>
</organism>
<accession>A0A433ZTV0</accession>
<name>A0A433ZTV0_MORMO</name>
<dbReference type="EMBL" id="NRQY01000001">
    <property type="protein sequence ID" value="RUT65563.1"/>
    <property type="molecule type" value="Genomic_DNA"/>
</dbReference>
<dbReference type="Proteomes" id="UP000286908">
    <property type="component" value="Unassembled WGS sequence"/>
</dbReference>
<feature type="chain" id="PRO_5019391269" description="Lipoprotein" evidence="1">
    <location>
        <begin position="23"/>
        <end position="122"/>
    </location>
</feature>
<sequence>MKLFLPLAAVCLLAGCRTFSVVSNMDSTNYEYVPYIQTIQKADTVGHTDPAQRKRDIYACGVGPYADLNNKLWQPEKGYPNLSLKESAEKRDKLENCMENKGYVLFGYDDCGPLKAPTGLCN</sequence>
<evidence type="ECO:0000256" key="1">
    <source>
        <dbReference type="SAM" id="SignalP"/>
    </source>
</evidence>
<gene>
    <name evidence="2" type="ORF">CKG00_03425</name>
</gene>
<evidence type="ECO:0000313" key="3">
    <source>
        <dbReference type="Proteomes" id="UP000286908"/>
    </source>
</evidence>
<comment type="caution">
    <text evidence="2">The sequence shown here is derived from an EMBL/GenBank/DDBJ whole genome shotgun (WGS) entry which is preliminary data.</text>
</comment>
<dbReference type="OrthoDB" id="6581645at2"/>
<evidence type="ECO:0000313" key="2">
    <source>
        <dbReference type="EMBL" id="RUT65563.1"/>
    </source>
</evidence>
<proteinExistence type="predicted"/>
<protein>
    <recommendedName>
        <fullName evidence="4">Lipoprotein</fullName>
    </recommendedName>
</protein>
<feature type="signal peptide" evidence="1">
    <location>
        <begin position="1"/>
        <end position="22"/>
    </location>
</feature>
<keyword evidence="1" id="KW-0732">Signal</keyword>
<reference evidence="2 3" key="1">
    <citation type="submission" date="2017-08" db="EMBL/GenBank/DDBJ databases">
        <title>Draft genome sequence of pheromone producing symbiont Morganella morganii, of the female New Zealand grass grub Costelytra giveni.</title>
        <authorList>
            <person name="Laugraud A."/>
            <person name="Young S.D."/>
            <person name="Hurst M.H."/>
        </authorList>
    </citation>
    <scope>NUCLEOTIDE SEQUENCE [LARGE SCALE GENOMIC DNA]</scope>
    <source>
        <strain evidence="2 3">MMsCG</strain>
    </source>
</reference>
<dbReference type="AlphaFoldDB" id="A0A433ZTV0"/>
<evidence type="ECO:0008006" key="4">
    <source>
        <dbReference type="Google" id="ProtNLM"/>
    </source>
</evidence>